<sequence length="73" mass="8241">MEEQDGRVSNDTTVESIKSLTDKDAKTFLNLIYAVLKDNTSPKEQLISNVLSIYEKQIPRVVKARQNRNDGSS</sequence>
<proteinExistence type="predicted"/>
<keyword evidence="2" id="KW-1185">Reference proteome</keyword>
<dbReference type="RefSeq" id="WP_006210337.1">
    <property type="nucleotide sequence ID" value="NZ_CP147845.1"/>
</dbReference>
<gene>
    <name evidence="1" type="ORF">AWU65_01385</name>
</gene>
<dbReference type="EMBL" id="LWMH01000003">
    <property type="protein sequence ID" value="KZS43300.1"/>
    <property type="molecule type" value="Genomic_DNA"/>
</dbReference>
<evidence type="ECO:0000313" key="2">
    <source>
        <dbReference type="Proteomes" id="UP000076796"/>
    </source>
</evidence>
<accession>A0A163DL22</accession>
<name>A0A163DL22_9BACL</name>
<dbReference type="AlphaFoldDB" id="A0A163DL22"/>
<evidence type="ECO:0000313" key="1">
    <source>
        <dbReference type="EMBL" id="KZS43300.1"/>
    </source>
</evidence>
<organism evidence="1 2">
    <name type="scientific">Paenibacillus glucanolyticus</name>
    <dbReference type="NCBI Taxonomy" id="59843"/>
    <lineage>
        <taxon>Bacteria</taxon>
        <taxon>Bacillati</taxon>
        <taxon>Bacillota</taxon>
        <taxon>Bacilli</taxon>
        <taxon>Bacillales</taxon>
        <taxon>Paenibacillaceae</taxon>
        <taxon>Paenibacillus</taxon>
    </lineage>
</organism>
<dbReference type="GeneID" id="97555406"/>
<protein>
    <submittedName>
        <fullName evidence="1">Uncharacterized protein</fullName>
    </submittedName>
</protein>
<dbReference type="OrthoDB" id="2648336at2"/>
<comment type="caution">
    <text evidence="1">The sequence shown here is derived from an EMBL/GenBank/DDBJ whole genome shotgun (WGS) entry which is preliminary data.</text>
</comment>
<reference evidence="1" key="1">
    <citation type="journal article" date="2016" name="Genome Announc.">
        <title>Draft genomes of two strains of Paenibacillus glucanolyticus with capability to degrade lignocellulose.</title>
        <authorList>
            <person name="Mathews S.L."/>
            <person name="Pawlak J."/>
            <person name="Grunden A.M."/>
        </authorList>
    </citation>
    <scope>NUCLEOTIDE SEQUENCE [LARGE SCALE GENOMIC DNA]</scope>
    <source>
        <strain evidence="1">SLM1</strain>
    </source>
</reference>
<dbReference type="Proteomes" id="UP000076796">
    <property type="component" value="Unassembled WGS sequence"/>
</dbReference>